<name>A0A1V8S9F2_9PEZI</name>
<dbReference type="EMBL" id="NAJO01000093">
    <property type="protein sequence ID" value="OQN95471.1"/>
    <property type="molecule type" value="Genomic_DNA"/>
</dbReference>
<dbReference type="AlphaFoldDB" id="A0A1V8S9F2"/>
<organism evidence="1 2">
    <name type="scientific">Cryoendolithus antarcticus</name>
    <dbReference type="NCBI Taxonomy" id="1507870"/>
    <lineage>
        <taxon>Eukaryota</taxon>
        <taxon>Fungi</taxon>
        <taxon>Dikarya</taxon>
        <taxon>Ascomycota</taxon>
        <taxon>Pezizomycotina</taxon>
        <taxon>Dothideomycetes</taxon>
        <taxon>Dothideomycetidae</taxon>
        <taxon>Cladosporiales</taxon>
        <taxon>Cladosporiaceae</taxon>
        <taxon>Cryoendolithus</taxon>
    </lineage>
</organism>
<accession>A0A1V8S9F2</accession>
<keyword evidence="2" id="KW-1185">Reference proteome</keyword>
<evidence type="ECO:0000313" key="1">
    <source>
        <dbReference type="EMBL" id="OQN95471.1"/>
    </source>
</evidence>
<proteinExistence type="predicted"/>
<sequence>MEPAQADFPAHKGGCKQSQQRKALYRAAEEMQACFYVVQRVAFTINIAEVSVLPNTGKLRVIEATQTGERAPFPDHKFTDIGEQAKPNLLATISVGTDHMEANMNALRYMKRDPALKDIAESATAIEQQDSRSDSHGPHIVLRLPLGKESYALDLAGAGVGITQPIVPWKIYDKVLGNMFVTMKSSVMTGMWTKNSEERIVTKSHHHFNTMQLSGVTDTGMSYSCLMQAQTYEEVQDLVLAEGTATYAAILGGKREGFARFLSDVLQTFETRLNELEASPSGQH</sequence>
<evidence type="ECO:0000313" key="2">
    <source>
        <dbReference type="Proteomes" id="UP000192596"/>
    </source>
</evidence>
<gene>
    <name evidence="1" type="ORF">B0A48_18318</name>
</gene>
<dbReference type="Proteomes" id="UP000192596">
    <property type="component" value="Unassembled WGS sequence"/>
</dbReference>
<dbReference type="InParanoid" id="A0A1V8S9F2"/>
<reference evidence="2" key="1">
    <citation type="submission" date="2017-03" db="EMBL/GenBank/DDBJ databases">
        <title>Genomes of endolithic fungi from Antarctica.</title>
        <authorList>
            <person name="Coleine C."/>
            <person name="Masonjones S."/>
            <person name="Stajich J.E."/>
        </authorList>
    </citation>
    <scope>NUCLEOTIDE SEQUENCE [LARGE SCALE GENOMIC DNA]</scope>
    <source>
        <strain evidence="2">CCFEE 5527</strain>
    </source>
</reference>
<protein>
    <submittedName>
        <fullName evidence="1">Uncharacterized protein</fullName>
    </submittedName>
</protein>
<dbReference type="OrthoDB" id="432970at2759"/>
<comment type="caution">
    <text evidence="1">The sequence shown here is derived from an EMBL/GenBank/DDBJ whole genome shotgun (WGS) entry which is preliminary data.</text>
</comment>